<evidence type="ECO:0000313" key="4">
    <source>
        <dbReference type="Proteomes" id="UP000410492"/>
    </source>
</evidence>
<evidence type="ECO:0000259" key="2">
    <source>
        <dbReference type="PROSITE" id="PS50041"/>
    </source>
</evidence>
<dbReference type="EMBL" id="CAACVG010006679">
    <property type="protein sequence ID" value="VEN40977.1"/>
    <property type="molecule type" value="Genomic_DNA"/>
</dbReference>
<gene>
    <name evidence="3" type="ORF">CALMAC_LOCUS4965</name>
</gene>
<reference evidence="3 4" key="1">
    <citation type="submission" date="2019-01" db="EMBL/GenBank/DDBJ databases">
        <authorList>
            <person name="Sayadi A."/>
        </authorList>
    </citation>
    <scope>NUCLEOTIDE SEQUENCE [LARGE SCALE GENOMIC DNA]</scope>
</reference>
<dbReference type="SUPFAM" id="SSF56436">
    <property type="entry name" value="C-type lectin-like"/>
    <property type="match status" value="1"/>
</dbReference>
<feature type="domain" description="C-type lectin" evidence="2">
    <location>
        <begin position="39"/>
        <end position="110"/>
    </location>
</feature>
<dbReference type="CDD" id="cd00037">
    <property type="entry name" value="CLECT"/>
    <property type="match status" value="1"/>
</dbReference>
<proteinExistence type="predicted"/>
<evidence type="ECO:0000256" key="1">
    <source>
        <dbReference type="SAM" id="SignalP"/>
    </source>
</evidence>
<dbReference type="OrthoDB" id="6767522at2759"/>
<keyword evidence="1" id="KW-0732">Signal</keyword>
<dbReference type="InterPro" id="IPR016187">
    <property type="entry name" value="CTDL_fold"/>
</dbReference>
<evidence type="ECO:0000313" key="3">
    <source>
        <dbReference type="EMBL" id="VEN40977.1"/>
    </source>
</evidence>
<dbReference type="Proteomes" id="UP000410492">
    <property type="component" value="Unassembled WGS sequence"/>
</dbReference>
<dbReference type="InterPro" id="IPR001304">
    <property type="entry name" value="C-type_lectin-like"/>
</dbReference>
<protein>
    <recommendedName>
        <fullName evidence="2">C-type lectin domain-containing protein</fullName>
    </recommendedName>
</protein>
<keyword evidence="4" id="KW-1185">Reference proteome</keyword>
<dbReference type="AlphaFoldDB" id="A0A653C1C4"/>
<accession>A0A653C1C4</accession>
<organism evidence="3 4">
    <name type="scientific">Callosobruchus maculatus</name>
    <name type="common">Southern cowpea weevil</name>
    <name type="synonym">Pulse bruchid</name>
    <dbReference type="NCBI Taxonomy" id="64391"/>
    <lineage>
        <taxon>Eukaryota</taxon>
        <taxon>Metazoa</taxon>
        <taxon>Ecdysozoa</taxon>
        <taxon>Arthropoda</taxon>
        <taxon>Hexapoda</taxon>
        <taxon>Insecta</taxon>
        <taxon>Pterygota</taxon>
        <taxon>Neoptera</taxon>
        <taxon>Endopterygota</taxon>
        <taxon>Coleoptera</taxon>
        <taxon>Polyphaga</taxon>
        <taxon>Cucujiformia</taxon>
        <taxon>Chrysomeloidea</taxon>
        <taxon>Chrysomelidae</taxon>
        <taxon>Bruchinae</taxon>
        <taxon>Bruchini</taxon>
        <taxon>Callosobruchus</taxon>
    </lineage>
</organism>
<dbReference type="PROSITE" id="PS50041">
    <property type="entry name" value="C_TYPE_LECTIN_2"/>
    <property type="match status" value="1"/>
</dbReference>
<name>A0A653C1C4_CALMS</name>
<sequence length="135" mass="15586">MFWDNLTVYFTLSICMLTEIGYSAVAGIPDNTYFLTSAVGLPRFKDSREKEWVWMSSGKYMAYTNWNQLSNDLSYFDSNICATILYSRNNTNPISWTRADCSDTYHYICQTGPNADHCRNQLKTKPSYPEVIVPE</sequence>
<feature type="signal peptide" evidence="1">
    <location>
        <begin position="1"/>
        <end position="26"/>
    </location>
</feature>
<dbReference type="InterPro" id="IPR016186">
    <property type="entry name" value="C-type_lectin-like/link_sf"/>
</dbReference>
<feature type="chain" id="PRO_5024895399" description="C-type lectin domain-containing protein" evidence="1">
    <location>
        <begin position="27"/>
        <end position="135"/>
    </location>
</feature>
<dbReference type="Gene3D" id="3.10.100.10">
    <property type="entry name" value="Mannose-Binding Protein A, subunit A"/>
    <property type="match status" value="1"/>
</dbReference>